<dbReference type="PANTHER" id="PTHR43745">
    <property type="entry name" value="NITROREDUCTASE MJ1384-RELATED"/>
    <property type="match status" value="1"/>
</dbReference>
<dbReference type="InterPro" id="IPR054488">
    <property type="entry name" value="ThcOx_dom2"/>
</dbReference>
<feature type="domain" description="Nitroreductase" evidence="1">
    <location>
        <begin position="286"/>
        <end position="481"/>
    </location>
</feature>
<dbReference type="InterPro" id="IPR029479">
    <property type="entry name" value="Nitroreductase"/>
</dbReference>
<gene>
    <name evidence="3" type="ORF">SAMN05443248_3733</name>
</gene>
<dbReference type="InterPro" id="IPR052544">
    <property type="entry name" value="Bacteriocin_Proc_Enz"/>
</dbReference>
<dbReference type="AlphaFoldDB" id="A0A1M5QCJ6"/>
<evidence type="ECO:0000259" key="2">
    <source>
        <dbReference type="Pfam" id="PF22767"/>
    </source>
</evidence>
<evidence type="ECO:0000313" key="3">
    <source>
        <dbReference type="EMBL" id="SHH11499.1"/>
    </source>
</evidence>
<protein>
    <submittedName>
        <fullName evidence="3">SagB-type dehydrogenase domain-containing protein</fullName>
    </submittedName>
</protein>
<dbReference type="EMBL" id="LT670817">
    <property type="protein sequence ID" value="SHH11499.1"/>
    <property type="molecule type" value="Genomic_DNA"/>
</dbReference>
<dbReference type="Proteomes" id="UP000189796">
    <property type="component" value="Chromosome I"/>
</dbReference>
<dbReference type="CDD" id="cd02142">
    <property type="entry name" value="McbC_SagB-like_oxidoreductase"/>
    <property type="match status" value="1"/>
</dbReference>
<evidence type="ECO:0000259" key="1">
    <source>
        <dbReference type="Pfam" id="PF00881"/>
    </source>
</evidence>
<dbReference type="NCBIfam" id="TIGR03605">
    <property type="entry name" value="antibiot_sagB"/>
    <property type="match status" value="1"/>
</dbReference>
<dbReference type="OrthoDB" id="9801593at2"/>
<dbReference type="InterPro" id="IPR000415">
    <property type="entry name" value="Nitroreductase-like"/>
</dbReference>
<dbReference type="InterPro" id="IPR020051">
    <property type="entry name" value="SagB-type_dehydrogenase"/>
</dbReference>
<reference evidence="3 4" key="1">
    <citation type="submission" date="2016-11" db="EMBL/GenBank/DDBJ databases">
        <authorList>
            <person name="Jaros S."/>
            <person name="Januszkiewicz K."/>
            <person name="Wedrychowicz H."/>
        </authorList>
    </citation>
    <scope>NUCLEOTIDE SEQUENCE [LARGE SCALE GENOMIC DNA]</scope>
    <source>
        <strain evidence="3 4">GAS138</strain>
    </source>
</reference>
<sequence length="489" mass="53547">MRAPGKNKGRRIAPPTISARLAGHITLEAHPDGSLLACFDGHAVGLGKFSAGAVDRAQELRTGLPLGSFASDSLVDKEIDLLVRRLARRGLVEYRFGRSADDMDQVVIEPQVPDYWPQAPKLGDADMIVLSRFAYLRRRANEMVLESPRAGALFRICDAKVATTLALLSTPRQIKQFRRQDGFPGIELLALLLDCQILFRVDAGSSEGLRPAEGDDHLVLWDFHDLLFHTRITEGRQANPLGGLFPYADVIAPPPAVRPPWPGKQIDLDELSTAPSQTISPIAKLLRERHSTRDFDDQQPITLAELSRFLDGTARVQSKWQSTLDFGDAAPVVAYTARPYPSGGSAYELELYLAVANCEGLERGFYHYDADRHALVPIGVRSQEFDALLASAEFAMDAPAPPQILITIAARFDRVSWKYSSIAYSLILKDVGVLIQTLYLMATDMGLAGCAIGTNNIDLFAKMTGIEFHVEGPVGQFAIGRGSKPEASN</sequence>
<accession>A0A1M5QCJ6</accession>
<evidence type="ECO:0000313" key="4">
    <source>
        <dbReference type="Proteomes" id="UP000189796"/>
    </source>
</evidence>
<dbReference type="RefSeq" id="WP_079602681.1">
    <property type="nucleotide sequence ID" value="NZ_LT670817.1"/>
</dbReference>
<dbReference type="SUPFAM" id="SSF55469">
    <property type="entry name" value="FMN-dependent nitroreductase-like"/>
    <property type="match status" value="1"/>
</dbReference>
<dbReference type="Pfam" id="PF00881">
    <property type="entry name" value="Nitroreductase"/>
    <property type="match status" value="1"/>
</dbReference>
<dbReference type="Pfam" id="PF22767">
    <property type="entry name" value="ThcOx"/>
    <property type="match status" value="1"/>
</dbReference>
<dbReference type="GO" id="GO:0016491">
    <property type="term" value="F:oxidoreductase activity"/>
    <property type="evidence" value="ECO:0007669"/>
    <property type="project" value="InterPro"/>
</dbReference>
<feature type="domain" description="Cyanobactin oxidase ThcOx second" evidence="2">
    <location>
        <begin position="128"/>
        <end position="237"/>
    </location>
</feature>
<dbReference type="Gene3D" id="3.40.109.10">
    <property type="entry name" value="NADH Oxidase"/>
    <property type="match status" value="1"/>
</dbReference>
<proteinExistence type="predicted"/>
<dbReference type="PANTHER" id="PTHR43745:SF2">
    <property type="entry name" value="NITROREDUCTASE MJ1384-RELATED"/>
    <property type="match status" value="1"/>
</dbReference>
<name>A0A1M5QCJ6_9BRAD</name>
<organism evidence="3 4">
    <name type="scientific">Bradyrhizobium erythrophlei</name>
    <dbReference type="NCBI Taxonomy" id="1437360"/>
    <lineage>
        <taxon>Bacteria</taxon>
        <taxon>Pseudomonadati</taxon>
        <taxon>Pseudomonadota</taxon>
        <taxon>Alphaproteobacteria</taxon>
        <taxon>Hyphomicrobiales</taxon>
        <taxon>Nitrobacteraceae</taxon>
        <taxon>Bradyrhizobium</taxon>
    </lineage>
</organism>